<organism evidence="2 3">
    <name type="scientific">Dipteronia dyeriana</name>
    <dbReference type="NCBI Taxonomy" id="168575"/>
    <lineage>
        <taxon>Eukaryota</taxon>
        <taxon>Viridiplantae</taxon>
        <taxon>Streptophyta</taxon>
        <taxon>Embryophyta</taxon>
        <taxon>Tracheophyta</taxon>
        <taxon>Spermatophyta</taxon>
        <taxon>Magnoliopsida</taxon>
        <taxon>eudicotyledons</taxon>
        <taxon>Gunneridae</taxon>
        <taxon>Pentapetalae</taxon>
        <taxon>rosids</taxon>
        <taxon>malvids</taxon>
        <taxon>Sapindales</taxon>
        <taxon>Sapindaceae</taxon>
        <taxon>Hippocastanoideae</taxon>
        <taxon>Acereae</taxon>
        <taxon>Dipteronia</taxon>
    </lineage>
</organism>
<keyword evidence="3" id="KW-1185">Reference proteome</keyword>
<dbReference type="EMBL" id="JANJYI010000001">
    <property type="protein sequence ID" value="KAK2663537.1"/>
    <property type="molecule type" value="Genomic_DNA"/>
</dbReference>
<gene>
    <name evidence="2" type="ORF">Ddye_002111</name>
</gene>
<evidence type="ECO:0000313" key="2">
    <source>
        <dbReference type="EMBL" id="KAK2663537.1"/>
    </source>
</evidence>
<keyword evidence="1" id="KW-1133">Transmembrane helix</keyword>
<protein>
    <submittedName>
        <fullName evidence="2">Uncharacterized protein</fullName>
    </submittedName>
</protein>
<evidence type="ECO:0000256" key="1">
    <source>
        <dbReference type="SAM" id="Phobius"/>
    </source>
</evidence>
<accession>A0AAE0CU52</accession>
<keyword evidence="1" id="KW-0472">Membrane</keyword>
<comment type="caution">
    <text evidence="2">The sequence shown here is derived from an EMBL/GenBank/DDBJ whole genome shotgun (WGS) entry which is preliminary data.</text>
</comment>
<keyword evidence="1" id="KW-0812">Transmembrane</keyword>
<proteinExistence type="predicted"/>
<reference evidence="2" key="1">
    <citation type="journal article" date="2023" name="Plant J.">
        <title>Genome sequences and population genomics provide insights into the demographic history, inbreeding, and mutation load of two 'living fossil' tree species of Dipteronia.</title>
        <authorList>
            <person name="Feng Y."/>
            <person name="Comes H.P."/>
            <person name="Chen J."/>
            <person name="Zhu S."/>
            <person name="Lu R."/>
            <person name="Zhang X."/>
            <person name="Li P."/>
            <person name="Qiu J."/>
            <person name="Olsen K.M."/>
            <person name="Qiu Y."/>
        </authorList>
    </citation>
    <scope>NUCLEOTIDE SEQUENCE</scope>
    <source>
        <strain evidence="2">KIB01</strain>
    </source>
</reference>
<dbReference type="AlphaFoldDB" id="A0AAE0CU52"/>
<feature type="transmembrane region" description="Helical" evidence="1">
    <location>
        <begin position="54"/>
        <end position="73"/>
    </location>
</feature>
<name>A0AAE0CU52_9ROSI</name>
<evidence type="ECO:0000313" key="3">
    <source>
        <dbReference type="Proteomes" id="UP001280121"/>
    </source>
</evidence>
<sequence>MKASGSFSPPDERRDVEIEKVETEEQNERLPFDINLVVILVGFAFEAYTCKLLYFQTLLSFWFLYCYYFCIFIENWNPNLYQENVGRYEVDAAGCKTMFLSEYVTPFVGSLMEEDLKSWGHHFYSMSVPDTILQASTGDEQSCIIEFDGVSKGNPGQAGAETVLRAEDGSVVTMPDYIALQASNFRY</sequence>
<dbReference type="Proteomes" id="UP001280121">
    <property type="component" value="Unassembled WGS sequence"/>
</dbReference>